<feature type="region of interest" description="Disordered" evidence="1">
    <location>
        <begin position="85"/>
        <end position="113"/>
    </location>
</feature>
<sequence>MTCTRTAHLSFHVVSVPCQCFPRLLWGARAETSHRNSCASGADIPPTEPELALAPDSELGLIRDIGFGFGFAEFPRHYSIVSQKCRTGTESDNAEMPGGDRERHRTEGGGHEI</sequence>
<reference evidence="2" key="1">
    <citation type="submission" date="2019-10" db="EMBL/GenBank/DDBJ databases">
        <authorList>
            <consortium name="DOE Joint Genome Institute"/>
            <person name="Kuo A."/>
            <person name="Miyauchi S."/>
            <person name="Kiss E."/>
            <person name="Drula E."/>
            <person name="Kohler A."/>
            <person name="Sanchez-Garcia M."/>
            <person name="Andreopoulos B."/>
            <person name="Barry K.W."/>
            <person name="Bonito G."/>
            <person name="Buee M."/>
            <person name="Carver A."/>
            <person name="Chen C."/>
            <person name="Cichocki N."/>
            <person name="Clum A."/>
            <person name="Culley D."/>
            <person name="Crous P.W."/>
            <person name="Fauchery L."/>
            <person name="Girlanda M."/>
            <person name="Hayes R."/>
            <person name="Keri Z."/>
            <person name="LaButti K."/>
            <person name="Lipzen A."/>
            <person name="Lombard V."/>
            <person name="Magnuson J."/>
            <person name="Maillard F."/>
            <person name="Morin E."/>
            <person name="Murat C."/>
            <person name="Nolan M."/>
            <person name="Ohm R."/>
            <person name="Pangilinan J."/>
            <person name="Pereira M."/>
            <person name="Perotto S."/>
            <person name="Peter M."/>
            <person name="Riley R."/>
            <person name="Sitrit Y."/>
            <person name="Stielow B."/>
            <person name="Szollosi G."/>
            <person name="Zifcakova L."/>
            <person name="Stursova M."/>
            <person name="Spatafora J.W."/>
            <person name="Tedersoo L."/>
            <person name="Vaario L.-M."/>
            <person name="Yamada A."/>
            <person name="Yan M."/>
            <person name="Wang P."/>
            <person name="Xu J."/>
            <person name="Bruns T."/>
            <person name="Baldrian P."/>
            <person name="Vilgalys R."/>
            <person name="Henrissat B."/>
            <person name="Grigoriev I.V."/>
            <person name="Hibbett D."/>
            <person name="Nagy L.G."/>
            <person name="Martin F.M."/>
        </authorList>
    </citation>
    <scope>NUCLEOTIDE SEQUENCE</scope>
    <source>
        <strain evidence="2">Prilba</strain>
    </source>
</reference>
<proteinExistence type="predicted"/>
<dbReference type="Proteomes" id="UP000759537">
    <property type="component" value="Unassembled WGS sequence"/>
</dbReference>
<protein>
    <submittedName>
        <fullName evidence="2">Uncharacterized protein</fullName>
    </submittedName>
</protein>
<organism evidence="2 4">
    <name type="scientific">Russula ochroleuca</name>
    <dbReference type="NCBI Taxonomy" id="152965"/>
    <lineage>
        <taxon>Eukaryota</taxon>
        <taxon>Fungi</taxon>
        <taxon>Dikarya</taxon>
        <taxon>Basidiomycota</taxon>
        <taxon>Agaricomycotina</taxon>
        <taxon>Agaricomycetes</taxon>
        <taxon>Russulales</taxon>
        <taxon>Russulaceae</taxon>
        <taxon>Russula</taxon>
    </lineage>
</organism>
<evidence type="ECO:0000256" key="1">
    <source>
        <dbReference type="SAM" id="MobiDB-lite"/>
    </source>
</evidence>
<dbReference type="AlphaFoldDB" id="A0A9P5JVA1"/>
<name>A0A9P5JVA1_9AGAM</name>
<keyword evidence="4" id="KW-1185">Reference proteome</keyword>
<evidence type="ECO:0000313" key="2">
    <source>
        <dbReference type="EMBL" id="KAF8462796.1"/>
    </source>
</evidence>
<dbReference type="EMBL" id="WHVB01000085">
    <property type="protein sequence ID" value="KAF8462796.1"/>
    <property type="molecule type" value="Genomic_DNA"/>
</dbReference>
<reference evidence="2" key="2">
    <citation type="journal article" date="2020" name="Nat. Commun.">
        <title>Large-scale genome sequencing of mycorrhizal fungi provides insights into the early evolution of symbiotic traits.</title>
        <authorList>
            <person name="Miyauchi S."/>
            <person name="Kiss E."/>
            <person name="Kuo A."/>
            <person name="Drula E."/>
            <person name="Kohler A."/>
            <person name="Sanchez-Garcia M."/>
            <person name="Morin E."/>
            <person name="Andreopoulos B."/>
            <person name="Barry K.W."/>
            <person name="Bonito G."/>
            <person name="Buee M."/>
            <person name="Carver A."/>
            <person name="Chen C."/>
            <person name="Cichocki N."/>
            <person name="Clum A."/>
            <person name="Culley D."/>
            <person name="Crous P.W."/>
            <person name="Fauchery L."/>
            <person name="Girlanda M."/>
            <person name="Hayes R.D."/>
            <person name="Keri Z."/>
            <person name="LaButti K."/>
            <person name="Lipzen A."/>
            <person name="Lombard V."/>
            <person name="Magnuson J."/>
            <person name="Maillard F."/>
            <person name="Murat C."/>
            <person name="Nolan M."/>
            <person name="Ohm R.A."/>
            <person name="Pangilinan J."/>
            <person name="Pereira M.F."/>
            <person name="Perotto S."/>
            <person name="Peter M."/>
            <person name="Pfister S."/>
            <person name="Riley R."/>
            <person name="Sitrit Y."/>
            <person name="Stielow J.B."/>
            <person name="Szollosi G."/>
            <person name="Zifcakova L."/>
            <person name="Stursova M."/>
            <person name="Spatafora J.W."/>
            <person name="Tedersoo L."/>
            <person name="Vaario L.M."/>
            <person name="Yamada A."/>
            <person name="Yan M."/>
            <person name="Wang P."/>
            <person name="Xu J."/>
            <person name="Bruns T."/>
            <person name="Baldrian P."/>
            <person name="Vilgalys R."/>
            <person name="Dunand C."/>
            <person name="Henrissat B."/>
            <person name="Grigoriev I.V."/>
            <person name="Hibbett D."/>
            <person name="Nagy L.G."/>
            <person name="Martin F.M."/>
        </authorList>
    </citation>
    <scope>NUCLEOTIDE SEQUENCE</scope>
    <source>
        <strain evidence="2">Prilba</strain>
    </source>
</reference>
<evidence type="ECO:0000313" key="4">
    <source>
        <dbReference type="Proteomes" id="UP000759537"/>
    </source>
</evidence>
<gene>
    <name evidence="3" type="ORF">DFH94DRAFT_678684</name>
    <name evidence="2" type="ORF">DFH94DRAFT_686852</name>
</gene>
<evidence type="ECO:0000313" key="3">
    <source>
        <dbReference type="EMBL" id="KAF8485890.1"/>
    </source>
</evidence>
<dbReference type="EMBL" id="WHVB01000002">
    <property type="protein sequence ID" value="KAF8485890.1"/>
    <property type="molecule type" value="Genomic_DNA"/>
</dbReference>
<feature type="compositionally biased region" description="Basic and acidic residues" evidence="1">
    <location>
        <begin position="98"/>
        <end position="113"/>
    </location>
</feature>
<comment type="caution">
    <text evidence="2">The sequence shown here is derived from an EMBL/GenBank/DDBJ whole genome shotgun (WGS) entry which is preliminary data.</text>
</comment>
<accession>A0A9P5JVA1</accession>